<evidence type="ECO:0000313" key="1">
    <source>
        <dbReference type="EMBL" id="GAM78165.1"/>
    </source>
</evidence>
<sequence>MKEFFPHQCANVNWYCDLILKADSKTNRAIELFIQEVSMLSDR</sequence>
<dbReference type="Proteomes" id="UP000031666">
    <property type="component" value="Unassembled WGS sequence"/>
</dbReference>
<evidence type="ECO:0000313" key="2">
    <source>
        <dbReference type="Proteomes" id="UP000031666"/>
    </source>
</evidence>
<reference evidence="1 2" key="1">
    <citation type="submission" date="2015-01" db="EMBL/GenBank/DDBJ databases">
        <title>Vibrio sp. C94 JCM 19241 whole genome shotgun sequence.</title>
        <authorList>
            <person name="Sawabe T."/>
            <person name="Meirelles P."/>
            <person name="Feng G."/>
            <person name="Sayaka M."/>
            <person name="Hattori M."/>
            <person name="Ohkuma M."/>
        </authorList>
    </citation>
    <scope>NUCLEOTIDE SEQUENCE [LARGE SCALE GENOMIC DNA]</scope>
    <source>
        <strain evidence="2">JCM 19241</strain>
    </source>
</reference>
<comment type="caution">
    <text evidence="1">The sequence shown here is derived from an EMBL/GenBank/DDBJ whole genome shotgun (WGS) entry which is preliminary data.</text>
</comment>
<organism evidence="1 2">
    <name type="scientific">Vibrio ishigakensis</name>
    <dbReference type="NCBI Taxonomy" id="1481914"/>
    <lineage>
        <taxon>Bacteria</taxon>
        <taxon>Pseudomonadati</taxon>
        <taxon>Pseudomonadota</taxon>
        <taxon>Gammaproteobacteria</taxon>
        <taxon>Vibrionales</taxon>
        <taxon>Vibrionaceae</taxon>
        <taxon>Vibrio</taxon>
    </lineage>
</organism>
<dbReference type="EMBL" id="BBSC01000012">
    <property type="protein sequence ID" value="GAM78165.1"/>
    <property type="molecule type" value="Genomic_DNA"/>
</dbReference>
<accession>A0A0B8QEU0</accession>
<dbReference type="STRING" id="1481914.JCM19241_4870"/>
<name>A0A0B8QEU0_9VIBR</name>
<dbReference type="AlphaFoldDB" id="A0A0B8QEU0"/>
<reference evidence="1 2" key="2">
    <citation type="submission" date="2015-01" db="EMBL/GenBank/DDBJ databases">
        <authorList>
            <consortium name="NBRP consortium"/>
            <person name="Sawabe T."/>
            <person name="Meirelles P."/>
            <person name="Feng G."/>
            <person name="Sayaka M."/>
            <person name="Hattori M."/>
            <person name="Ohkuma M."/>
        </authorList>
    </citation>
    <scope>NUCLEOTIDE SEQUENCE [LARGE SCALE GENOMIC DNA]</scope>
    <source>
        <strain evidence="2">JCM 19241</strain>
    </source>
</reference>
<protein>
    <submittedName>
        <fullName evidence="1">Uncharacterized protein</fullName>
    </submittedName>
</protein>
<gene>
    <name evidence="1" type="ORF">JCM19241_4870</name>
</gene>
<proteinExistence type="predicted"/>